<name>A0ABT4VVX0_9HYPH</name>
<protein>
    <recommendedName>
        <fullName evidence="4">DUF4350 domain-containing protein</fullName>
    </recommendedName>
</protein>
<comment type="caution">
    <text evidence="2">The sequence shown here is derived from an EMBL/GenBank/DDBJ whole genome shotgun (WGS) entry which is preliminary data.</text>
</comment>
<keyword evidence="3" id="KW-1185">Reference proteome</keyword>
<keyword evidence="1" id="KW-1133">Transmembrane helix</keyword>
<evidence type="ECO:0008006" key="4">
    <source>
        <dbReference type="Google" id="ProtNLM"/>
    </source>
</evidence>
<proteinExistence type="predicted"/>
<evidence type="ECO:0000313" key="2">
    <source>
        <dbReference type="EMBL" id="MDA4848340.1"/>
    </source>
</evidence>
<reference evidence="2" key="1">
    <citation type="submission" date="2022-11" db="EMBL/GenBank/DDBJ databases">
        <title>Hoeflea poritis sp. nov., isolated from scleractinian coral Porites lutea.</title>
        <authorList>
            <person name="Zhang G."/>
            <person name="Wei Q."/>
            <person name="Cai L."/>
        </authorList>
    </citation>
    <scope>NUCLEOTIDE SEQUENCE</scope>
    <source>
        <strain evidence="2">E7-10</strain>
    </source>
</reference>
<dbReference type="Proteomes" id="UP001148313">
    <property type="component" value="Unassembled WGS sequence"/>
</dbReference>
<dbReference type="EMBL" id="JAPJZH010000021">
    <property type="protein sequence ID" value="MDA4848340.1"/>
    <property type="molecule type" value="Genomic_DNA"/>
</dbReference>
<evidence type="ECO:0000313" key="3">
    <source>
        <dbReference type="Proteomes" id="UP001148313"/>
    </source>
</evidence>
<organism evidence="2 3">
    <name type="scientific">Hoeflea poritis</name>
    <dbReference type="NCBI Taxonomy" id="2993659"/>
    <lineage>
        <taxon>Bacteria</taxon>
        <taxon>Pseudomonadati</taxon>
        <taxon>Pseudomonadota</taxon>
        <taxon>Alphaproteobacteria</taxon>
        <taxon>Hyphomicrobiales</taxon>
        <taxon>Rhizobiaceae</taxon>
        <taxon>Hoeflea</taxon>
    </lineage>
</organism>
<sequence length="441" mass="48578">MRNGVPLIVVIVLLVVGAILLLLFGGDDRGRRLDNSVIGLNGLAAWLEDEGVAFKKSNPRLSPNAEDLGLRVLPLYDVDLTGNAGTPRNLSDLLEQQTQSDIERENFLSKIDEIPSVVLLPKWTTGFIETGIAHERTLIPVGSYPLLFAQMDLDGLRLQRRGAEFLSAAAGPRGEHAVALFQAQSFAPDSLPDNCRPHLVLDGDLIVIACRFAEHDHVTYFVADPDLFNNHGLSLAENAAFAAAYLPLLASDDSKPLYIDSSPQLLTRYEAVEEQRRDYERSGSDLARFFEYPLSILWAVMLLVLAVLFWRGAVRFGPPEREDDPSVNQAKTVAIATKARLLRLSESDGEMVSDFVRHQLSDLTTQTLGPDLGKAGLERFFAHLSRKDATLAAAFQDTSEMLIHGAGEMSHAELSKGLDRYKQLLEKVTRLNGSLGIPKTR</sequence>
<keyword evidence="1" id="KW-0472">Membrane</keyword>
<feature type="transmembrane region" description="Helical" evidence="1">
    <location>
        <begin position="6"/>
        <end position="24"/>
    </location>
</feature>
<feature type="transmembrane region" description="Helical" evidence="1">
    <location>
        <begin position="289"/>
        <end position="310"/>
    </location>
</feature>
<gene>
    <name evidence="2" type="ORF">OOZ53_23485</name>
</gene>
<keyword evidence="1" id="KW-0812">Transmembrane</keyword>
<evidence type="ECO:0000256" key="1">
    <source>
        <dbReference type="SAM" id="Phobius"/>
    </source>
</evidence>
<accession>A0ABT4VVX0</accession>
<dbReference type="RefSeq" id="WP_271092196.1">
    <property type="nucleotide sequence ID" value="NZ_JAPJZH010000021.1"/>
</dbReference>